<reference evidence="3 4" key="1">
    <citation type="journal article" date="2013" name="Curr. Biol.">
        <title>The Genome of the Foraminiferan Reticulomyxa filosa.</title>
        <authorList>
            <person name="Glockner G."/>
            <person name="Hulsmann N."/>
            <person name="Schleicher M."/>
            <person name="Noegel A.A."/>
            <person name="Eichinger L."/>
            <person name="Gallinger C."/>
            <person name="Pawlowski J."/>
            <person name="Sierra R."/>
            <person name="Euteneuer U."/>
            <person name="Pillet L."/>
            <person name="Moustafa A."/>
            <person name="Platzer M."/>
            <person name="Groth M."/>
            <person name="Szafranski K."/>
            <person name="Schliwa M."/>
        </authorList>
    </citation>
    <scope>NUCLEOTIDE SEQUENCE [LARGE SCALE GENOMIC DNA]</scope>
</reference>
<feature type="domain" description="AB hydrolase-1" evidence="2">
    <location>
        <begin position="63"/>
        <end position="236"/>
    </location>
</feature>
<keyword evidence="4" id="KW-1185">Reference proteome</keyword>
<comment type="caution">
    <text evidence="3">The sequence shown here is derived from an EMBL/GenBank/DDBJ whole genome shotgun (WGS) entry which is preliminary data.</text>
</comment>
<gene>
    <name evidence="3" type="ORF">RFI_21051</name>
</gene>
<evidence type="ECO:0000313" key="4">
    <source>
        <dbReference type="Proteomes" id="UP000023152"/>
    </source>
</evidence>
<dbReference type="AlphaFoldDB" id="X6MQM1"/>
<keyword evidence="1" id="KW-1133">Transmembrane helix</keyword>
<sequence>MIYFGVTMAACIKTYKNLGSFFWLAVCLAIMLISCLSILIYYRDYILKQGVRKSFEQSADIILNQLASGQPYDVIVGSSWGGAIALHVLAQRKFHGPVIALCPAYQMLFECMYAGSKSPTSSLTTMQLFQNGARLIRRGIVYLWRWCFRGFRMTEDVSNKKYETENDNAMSSSSSSSSYDVVVERIKKIGGGRDKRVLIIHGDKDTVVPLEHSERLVHFNPSFKLLVVKNQDHRLNDFANSLVEIVKKVHSHFEDIKNFAANAAFFFFLFFWLQKALALAFSPSFFFGPKKTILQSTQRKSYFDFFFKKKKGEEGHVEKQRSIKKE</sequence>
<dbReference type="EMBL" id="ASPP01018396">
    <property type="protein sequence ID" value="ETO16303.1"/>
    <property type="molecule type" value="Genomic_DNA"/>
</dbReference>
<evidence type="ECO:0000256" key="1">
    <source>
        <dbReference type="SAM" id="Phobius"/>
    </source>
</evidence>
<name>X6MQM1_RETFI</name>
<dbReference type="InterPro" id="IPR000073">
    <property type="entry name" value="AB_hydrolase_1"/>
</dbReference>
<dbReference type="PRINTS" id="PR00111">
    <property type="entry name" value="ABHYDROLASE"/>
</dbReference>
<protein>
    <recommendedName>
        <fullName evidence="2">AB hydrolase-1 domain-containing protein</fullName>
    </recommendedName>
</protein>
<dbReference type="InterPro" id="IPR029058">
    <property type="entry name" value="AB_hydrolase_fold"/>
</dbReference>
<dbReference type="Pfam" id="PF12697">
    <property type="entry name" value="Abhydrolase_6"/>
    <property type="match status" value="1"/>
</dbReference>
<accession>X6MQM1</accession>
<proteinExistence type="predicted"/>
<keyword evidence="1" id="KW-0812">Transmembrane</keyword>
<dbReference type="SUPFAM" id="SSF53474">
    <property type="entry name" value="alpha/beta-Hydrolases"/>
    <property type="match status" value="1"/>
</dbReference>
<feature type="transmembrane region" description="Helical" evidence="1">
    <location>
        <begin position="20"/>
        <end position="42"/>
    </location>
</feature>
<evidence type="ECO:0000259" key="2">
    <source>
        <dbReference type="Pfam" id="PF12697"/>
    </source>
</evidence>
<organism evidence="3 4">
    <name type="scientific">Reticulomyxa filosa</name>
    <dbReference type="NCBI Taxonomy" id="46433"/>
    <lineage>
        <taxon>Eukaryota</taxon>
        <taxon>Sar</taxon>
        <taxon>Rhizaria</taxon>
        <taxon>Retaria</taxon>
        <taxon>Foraminifera</taxon>
        <taxon>Monothalamids</taxon>
        <taxon>Reticulomyxidae</taxon>
        <taxon>Reticulomyxa</taxon>
    </lineage>
</organism>
<dbReference type="OrthoDB" id="425723at2759"/>
<dbReference type="Gene3D" id="3.40.50.1820">
    <property type="entry name" value="alpha/beta hydrolase"/>
    <property type="match status" value="1"/>
</dbReference>
<feature type="transmembrane region" description="Helical" evidence="1">
    <location>
        <begin position="259"/>
        <end position="281"/>
    </location>
</feature>
<evidence type="ECO:0000313" key="3">
    <source>
        <dbReference type="EMBL" id="ETO16303.1"/>
    </source>
</evidence>
<keyword evidence="1" id="KW-0472">Membrane</keyword>
<dbReference type="Proteomes" id="UP000023152">
    <property type="component" value="Unassembled WGS sequence"/>
</dbReference>